<dbReference type="RefSeq" id="WP_021321469.1">
    <property type="nucleotide sequence ID" value="NZ_CP017071.1"/>
</dbReference>
<reference evidence="2" key="1">
    <citation type="submission" date="2018-02" db="EMBL/GenBank/DDBJ databases">
        <title>The complete genome of bacterial strain SGAirxxxx.</title>
        <authorList>
            <person name="Schuster S.C."/>
        </authorList>
    </citation>
    <scope>NUCLEOTIDE SEQUENCE [LARGE SCALE GENOMIC DNA]</scope>
    <source>
        <strain evidence="2">SGAir0734</strain>
    </source>
</reference>
<organism evidence="1 2">
    <name type="scientific">Geobacillus thermoleovorans</name>
    <name type="common">Bacillus thermoleovorans</name>
    <dbReference type="NCBI Taxonomy" id="33941"/>
    <lineage>
        <taxon>Bacteria</taxon>
        <taxon>Bacillati</taxon>
        <taxon>Bacillota</taxon>
        <taxon>Bacilli</taxon>
        <taxon>Bacillales</taxon>
        <taxon>Anoxybacillaceae</taxon>
        <taxon>Geobacillus</taxon>
        <taxon>Geobacillus thermoleovorans group</taxon>
    </lineage>
</organism>
<protein>
    <recommendedName>
        <fullName evidence="3">SurA N-terminal domain-containing protein</fullName>
    </recommendedName>
</protein>
<proteinExistence type="predicted"/>
<dbReference type="Proteomes" id="UP000246996">
    <property type="component" value="Chromosome"/>
</dbReference>
<evidence type="ECO:0008006" key="3">
    <source>
        <dbReference type="Google" id="ProtNLM"/>
    </source>
</evidence>
<name>A0A2Z3N5Y5_GEOTH</name>
<evidence type="ECO:0000313" key="1">
    <source>
        <dbReference type="EMBL" id="AWO74075.1"/>
    </source>
</evidence>
<dbReference type="EMBL" id="CP027303">
    <property type="protein sequence ID" value="AWO74075.1"/>
    <property type="molecule type" value="Genomic_DNA"/>
</dbReference>
<sequence>MEKSKRIKLIQITLIVGLCIVGLSFSSVFHYSSNVKAEKESLNQNAYLYLKLERKKIKEQDVKPFIKIDGKSFTNKEFNEFQVSRNIVELNNGNSLLSDEQIKDEFIQNAVLEVEAEKQNIVVDESEAEKFTKHMRQILKQSSDEYAIQFLQDYLSALGISEDEYWDRYAVLAYKKALKISKLKQQFFNEQKAKTKDVNIDELQKAWEKYQQDLVKKAKVEFIQGSISEERK</sequence>
<dbReference type="SUPFAM" id="SSF109998">
    <property type="entry name" value="Triger factor/SurA peptide-binding domain-like"/>
    <property type="match status" value="1"/>
</dbReference>
<evidence type="ECO:0000313" key="2">
    <source>
        <dbReference type="Proteomes" id="UP000246996"/>
    </source>
</evidence>
<dbReference type="InterPro" id="IPR027304">
    <property type="entry name" value="Trigger_fact/SurA_dom_sf"/>
</dbReference>
<accession>A0A2Z3N5Y5</accession>
<gene>
    <name evidence="1" type="ORF">C1N76_05585</name>
</gene>
<dbReference type="AlphaFoldDB" id="A0A2Z3N5Y5"/>